<protein>
    <submittedName>
        <fullName evidence="1">Uncharacterized protein</fullName>
    </submittedName>
</protein>
<evidence type="ECO:0000313" key="1">
    <source>
        <dbReference type="EMBL" id="BDI28177.1"/>
    </source>
</evidence>
<organism evidence="1 2">
    <name type="scientific">Capsulimonas corticalis</name>
    <dbReference type="NCBI Taxonomy" id="2219043"/>
    <lineage>
        <taxon>Bacteria</taxon>
        <taxon>Bacillati</taxon>
        <taxon>Armatimonadota</taxon>
        <taxon>Armatimonadia</taxon>
        <taxon>Capsulimonadales</taxon>
        <taxon>Capsulimonadaceae</taxon>
        <taxon>Capsulimonas</taxon>
    </lineage>
</organism>
<dbReference type="RefSeq" id="WP_119320125.1">
    <property type="nucleotide sequence ID" value="NZ_AP025739.1"/>
</dbReference>
<sequence>MNTLSNVADVLLILAFLGFVGVLIWLGATAVHIKNSVVGNGKKLYSRPAASVKNLTVAGKGIVQQETVRVKRIGATGLVAVHAVQATVAEAKVAVDSLREADLGPILQQAQTAAKFASAVAQTVKAAKQEA</sequence>
<gene>
    <name evidence="1" type="ORF">CCAX7_002280</name>
</gene>
<evidence type="ECO:0000313" key="2">
    <source>
        <dbReference type="Proteomes" id="UP000287394"/>
    </source>
</evidence>
<dbReference type="EMBL" id="AP025739">
    <property type="protein sequence ID" value="BDI28177.1"/>
    <property type="molecule type" value="Genomic_DNA"/>
</dbReference>
<proteinExistence type="predicted"/>
<reference evidence="1 2" key="1">
    <citation type="journal article" date="2019" name="Int. J. Syst. Evol. Microbiol.">
        <title>Capsulimonas corticalis gen. nov., sp. nov., an aerobic capsulated bacterium, of a novel bacterial order, Capsulimonadales ord. nov., of the class Armatimonadia of the phylum Armatimonadetes.</title>
        <authorList>
            <person name="Li J."/>
            <person name="Kudo C."/>
            <person name="Tonouchi A."/>
        </authorList>
    </citation>
    <scope>NUCLEOTIDE SEQUENCE [LARGE SCALE GENOMIC DNA]</scope>
    <source>
        <strain evidence="1 2">AX-7</strain>
    </source>
</reference>
<keyword evidence="2" id="KW-1185">Reference proteome</keyword>
<dbReference type="KEGG" id="ccot:CCAX7_002280"/>
<dbReference type="Proteomes" id="UP000287394">
    <property type="component" value="Chromosome"/>
</dbReference>
<dbReference type="AlphaFoldDB" id="A0A402CRW1"/>
<accession>A0A402CRW1</accession>
<name>A0A402CRW1_9BACT</name>